<comment type="caution">
    <text evidence="2">The sequence shown here is derived from an EMBL/GenBank/DDBJ whole genome shotgun (WGS) entry which is preliminary data.</text>
</comment>
<gene>
    <name evidence="2" type="ORF">QBC42DRAFT_274505</name>
</gene>
<feature type="region of interest" description="Disordered" evidence="1">
    <location>
        <begin position="105"/>
        <end position="243"/>
    </location>
</feature>
<reference evidence="2" key="2">
    <citation type="submission" date="2023-06" db="EMBL/GenBank/DDBJ databases">
        <authorList>
            <consortium name="Lawrence Berkeley National Laboratory"/>
            <person name="Mondo S.J."/>
            <person name="Hensen N."/>
            <person name="Bonometti L."/>
            <person name="Westerberg I."/>
            <person name="Brannstrom I.O."/>
            <person name="Guillou S."/>
            <person name="Cros-Aarteil S."/>
            <person name="Calhoun S."/>
            <person name="Haridas S."/>
            <person name="Kuo A."/>
            <person name="Pangilinan J."/>
            <person name="Riley R."/>
            <person name="Labutti K."/>
            <person name="Andreopoulos B."/>
            <person name="Lipzen A."/>
            <person name="Chen C."/>
            <person name="Yanf M."/>
            <person name="Daum C."/>
            <person name="Ng V."/>
            <person name="Clum A."/>
            <person name="Steindorff A."/>
            <person name="Ohm R."/>
            <person name="Martin F."/>
            <person name="Silar P."/>
            <person name="Natvig D."/>
            <person name="Lalanne C."/>
            <person name="Gautier V."/>
            <person name="Ament-Velasquez S.L."/>
            <person name="Kruys A."/>
            <person name="Hutchinson M.I."/>
            <person name="Powell A.J."/>
            <person name="Barry K."/>
            <person name="Miller A.N."/>
            <person name="Grigoriev I.V."/>
            <person name="Debuchy R."/>
            <person name="Gladieux P."/>
            <person name="Thoren M.H."/>
            <person name="Johannesson H."/>
        </authorList>
    </citation>
    <scope>NUCLEOTIDE SEQUENCE</scope>
    <source>
        <strain evidence="2">PSN324</strain>
    </source>
</reference>
<feature type="compositionally biased region" description="Basic and acidic residues" evidence="1">
    <location>
        <begin position="188"/>
        <end position="201"/>
    </location>
</feature>
<evidence type="ECO:0000313" key="2">
    <source>
        <dbReference type="EMBL" id="KAK4459377.1"/>
    </source>
</evidence>
<evidence type="ECO:0000313" key="3">
    <source>
        <dbReference type="Proteomes" id="UP001321749"/>
    </source>
</evidence>
<feature type="compositionally biased region" description="Low complexity" evidence="1">
    <location>
        <begin position="105"/>
        <end position="117"/>
    </location>
</feature>
<reference evidence="2" key="1">
    <citation type="journal article" date="2023" name="Mol. Phylogenet. Evol.">
        <title>Genome-scale phylogeny and comparative genomics of the fungal order Sordariales.</title>
        <authorList>
            <person name="Hensen N."/>
            <person name="Bonometti L."/>
            <person name="Westerberg I."/>
            <person name="Brannstrom I.O."/>
            <person name="Guillou S."/>
            <person name="Cros-Aarteil S."/>
            <person name="Calhoun S."/>
            <person name="Haridas S."/>
            <person name="Kuo A."/>
            <person name="Mondo S."/>
            <person name="Pangilinan J."/>
            <person name="Riley R."/>
            <person name="LaButti K."/>
            <person name="Andreopoulos B."/>
            <person name="Lipzen A."/>
            <person name="Chen C."/>
            <person name="Yan M."/>
            <person name="Daum C."/>
            <person name="Ng V."/>
            <person name="Clum A."/>
            <person name="Steindorff A."/>
            <person name="Ohm R.A."/>
            <person name="Martin F."/>
            <person name="Silar P."/>
            <person name="Natvig D.O."/>
            <person name="Lalanne C."/>
            <person name="Gautier V."/>
            <person name="Ament-Velasquez S.L."/>
            <person name="Kruys A."/>
            <person name="Hutchinson M.I."/>
            <person name="Powell A.J."/>
            <person name="Barry K."/>
            <person name="Miller A.N."/>
            <person name="Grigoriev I.V."/>
            <person name="Debuchy R."/>
            <person name="Gladieux P."/>
            <person name="Hiltunen Thoren M."/>
            <person name="Johannesson H."/>
        </authorList>
    </citation>
    <scope>NUCLEOTIDE SEQUENCE</scope>
    <source>
        <strain evidence="2">PSN324</strain>
    </source>
</reference>
<accession>A0AAV9HEW6</accession>
<proteinExistence type="predicted"/>
<dbReference type="EMBL" id="MU865038">
    <property type="protein sequence ID" value="KAK4459377.1"/>
    <property type="molecule type" value="Genomic_DNA"/>
</dbReference>
<feature type="compositionally biased region" description="Basic and acidic residues" evidence="1">
    <location>
        <begin position="133"/>
        <end position="143"/>
    </location>
</feature>
<name>A0AAV9HEW6_9PEZI</name>
<evidence type="ECO:0000256" key="1">
    <source>
        <dbReference type="SAM" id="MobiDB-lite"/>
    </source>
</evidence>
<sequence length="243" mass="26719">MDHTQSGQTERGGGQLSSVNPTGVILPSTEADSNEPKEKSNETGPRNLDEDDGTDWKDDEFGFEIDPHDLFKHFHHLPGWEEFFERWCEKNKDNPAFVIYSAPATSEAASPRAASPSRDSEHPTSTRPAAEAPNREDVQEEGKGLQGGDDANNFLDRKRRVEDPVGQARPKRSRSCTYTSSQQPPQQDAHRHEAIKTRGDTEEQIATNKSSLPSSEPLPKEVPLLTLPAESSIPPAAASNNSP</sequence>
<dbReference type="Proteomes" id="UP001321749">
    <property type="component" value="Unassembled WGS sequence"/>
</dbReference>
<protein>
    <submittedName>
        <fullName evidence="2">Uncharacterized protein</fullName>
    </submittedName>
</protein>
<feature type="compositionally biased region" description="Polar residues" evidence="1">
    <location>
        <begin position="175"/>
        <end position="186"/>
    </location>
</feature>
<keyword evidence="3" id="KW-1185">Reference proteome</keyword>
<feature type="compositionally biased region" description="Low complexity" evidence="1">
    <location>
        <begin position="209"/>
        <end position="243"/>
    </location>
</feature>
<dbReference type="AlphaFoldDB" id="A0AAV9HEW6"/>
<organism evidence="2 3">
    <name type="scientific">Cladorrhinum samala</name>
    <dbReference type="NCBI Taxonomy" id="585594"/>
    <lineage>
        <taxon>Eukaryota</taxon>
        <taxon>Fungi</taxon>
        <taxon>Dikarya</taxon>
        <taxon>Ascomycota</taxon>
        <taxon>Pezizomycotina</taxon>
        <taxon>Sordariomycetes</taxon>
        <taxon>Sordariomycetidae</taxon>
        <taxon>Sordariales</taxon>
        <taxon>Podosporaceae</taxon>
        <taxon>Cladorrhinum</taxon>
    </lineage>
</organism>
<feature type="region of interest" description="Disordered" evidence="1">
    <location>
        <begin position="1"/>
        <end position="62"/>
    </location>
</feature>